<keyword evidence="2 5" id="KW-0808">Transferase</keyword>
<proteinExistence type="predicted"/>
<keyword evidence="6" id="KW-1185">Reference proteome</keyword>
<dbReference type="SUPFAM" id="SSF53756">
    <property type="entry name" value="UDP-Glycosyltransferase/glycogen phosphorylase"/>
    <property type="match status" value="1"/>
</dbReference>
<dbReference type="Proteomes" id="UP001589810">
    <property type="component" value="Unassembled WGS sequence"/>
</dbReference>
<protein>
    <submittedName>
        <fullName evidence="5">Glycosyltransferase</fullName>
        <ecNumber evidence="5">2.4.-.-</ecNumber>
    </submittedName>
</protein>
<comment type="caution">
    <text evidence="5">The sequence shown here is derived from an EMBL/GenBank/DDBJ whole genome shotgun (WGS) entry which is preliminary data.</text>
</comment>
<reference evidence="5 6" key="1">
    <citation type="submission" date="2024-09" db="EMBL/GenBank/DDBJ databases">
        <authorList>
            <person name="Sun Q."/>
            <person name="Mori K."/>
        </authorList>
    </citation>
    <scope>NUCLEOTIDE SEQUENCE [LARGE SCALE GENOMIC DNA]</scope>
    <source>
        <strain evidence="5 6">TBRC 1432</strain>
    </source>
</reference>
<evidence type="ECO:0000256" key="1">
    <source>
        <dbReference type="ARBA" id="ARBA00022676"/>
    </source>
</evidence>
<gene>
    <name evidence="5" type="ORF">ACFFH7_19285</name>
</gene>
<sequence>MRIAMVGEPSRPLTALTSALAAQGHQVSHEEVVPGHGEVDAGLVERLRESWRAEPPEVVHAHSWLSGMASALAVGDRSIAKVLTVPTTVSFDPEVQRLERLVCRRVDRVLAAGGAQVRRLAALGVPRGQITVVPHGVDHQQFTPDGPAAARGQRFRLLGVGDIAVYHRFDLIVSVLAALNDVEFVIAGGPVHGNAEAERLIRCARHYGVEDRVRLLGPVEDMAALYRSADIVTCTPARSTFATIALEAMASGVPVIASAVGGLTDTVVHEVTGLLVPPLRPADLLRAIRHMLGDPALREAFGAAGRDRACARYSWERVAADTSRAYARAAYGIAPALG</sequence>
<dbReference type="Pfam" id="PF13439">
    <property type="entry name" value="Glyco_transf_4"/>
    <property type="match status" value="1"/>
</dbReference>
<evidence type="ECO:0000313" key="6">
    <source>
        <dbReference type="Proteomes" id="UP001589810"/>
    </source>
</evidence>
<accession>A0ABV6MTL5</accession>
<keyword evidence="1 5" id="KW-0328">Glycosyltransferase</keyword>
<evidence type="ECO:0000259" key="4">
    <source>
        <dbReference type="Pfam" id="PF13439"/>
    </source>
</evidence>
<dbReference type="EC" id="2.4.-.-" evidence="5"/>
<organism evidence="5 6">
    <name type="scientific">Kutzneria chonburiensis</name>
    <dbReference type="NCBI Taxonomy" id="1483604"/>
    <lineage>
        <taxon>Bacteria</taxon>
        <taxon>Bacillati</taxon>
        <taxon>Actinomycetota</taxon>
        <taxon>Actinomycetes</taxon>
        <taxon>Pseudonocardiales</taxon>
        <taxon>Pseudonocardiaceae</taxon>
        <taxon>Kutzneria</taxon>
    </lineage>
</organism>
<name>A0ABV6MTL5_9PSEU</name>
<evidence type="ECO:0000256" key="2">
    <source>
        <dbReference type="ARBA" id="ARBA00022679"/>
    </source>
</evidence>
<evidence type="ECO:0000313" key="5">
    <source>
        <dbReference type="EMBL" id="MFC0543655.1"/>
    </source>
</evidence>
<dbReference type="InterPro" id="IPR001296">
    <property type="entry name" value="Glyco_trans_1"/>
</dbReference>
<dbReference type="RefSeq" id="WP_273940203.1">
    <property type="nucleotide sequence ID" value="NZ_CP097263.1"/>
</dbReference>
<dbReference type="Gene3D" id="3.40.50.2000">
    <property type="entry name" value="Glycogen Phosphorylase B"/>
    <property type="match status" value="2"/>
</dbReference>
<feature type="domain" description="Glycosyltransferase subfamily 4-like N-terminal" evidence="4">
    <location>
        <begin position="40"/>
        <end position="140"/>
    </location>
</feature>
<evidence type="ECO:0000259" key="3">
    <source>
        <dbReference type="Pfam" id="PF00534"/>
    </source>
</evidence>
<dbReference type="InterPro" id="IPR028098">
    <property type="entry name" value="Glyco_trans_4-like_N"/>
</dbReference>
<feature type="domain" description="Glycosyl transferase family 1" evidence="3">
    <location>
        <begin position="154"/>
        <end position="307"/>
    </location>
</feature>
<dbReference type="PANTHER" id="PTHR12526">
    <property type="entry name" value="GLYCOSYLTRANSFERASE"/>
    <property type="match status" value="1"/>
</dbReference>
<dbReference type="EMBL" id="JBHLUD010000006">
    <property type="protein sequence ID" value="MFC0543655.1"/>
    <property type="molecule type" value="Genomic_DNA"/>
</dbReference>
<dbReference type="GO" id="GO:0016757">
    <property type="term" value="F:glycosyltransferase activity"/>
    <property type="evidence" value="ECO:0007669"/>
    <property type="project" value="UniProtKB-KW"/>
</dbReference>
<dbReference type="Pfam" id="PF00534">
    <property type="entry name" value="Glycos_transf_1"/>
    <property type="match status" value="1"/>
</dbReference>
<dbReference type="PANTHER" id="PTHR12526:SF635">
    <property type="entry name" value="GLYCOSYL TRANSFERASE GROUP 1"/>
    <property type="match status" value="1"/>
</dbReference>